<dbReference type="GO" id="GO:0046854">
    <property type="term" value="P:phosphatidylinositol phosphate biosynthetic process"/>
    <property type="evidence" value="ECO:0007669"/>
    <property type="project" value="InterPro"/>
</dbReference>
<dbReference type="InterPro" id="IPR036940">
    <property type="entry name" value="PI3/4_kinase_cat_sf"/>
</dbReference>
<keyword evidence="3" id="KW-0808">Transferase</keyword>
<comment type="caution">
    <text evidence="7">The sequence shown here is derived from an EMBL/GenBank/DDBJ whole genome shotgun (WGS) entry which is preliminary data.</text>
</comment>
<dbReference type="PROSITE" id="PS00916">
    <property type="entry name" value="PI3_4_KINASE_2"/>
    <property type="match status" value="1"/>
</dbReference>
<dbReference type="PANTHER" id="PTHR10048">
    <property type="entry name" value="PHOSPHATIDYLINOSITOL KINASE"/>
    <property type="match status" value="1"/>
</dbReference>
<comment type="similarity">
    <text evidence="1">Belongs to the PI3/PI4-kinase family. Type III PI4K subfamily.</text>
</comment>
<dbReference type="SUPFAM" id="SSF48371">
    <property type="entry name" value="ARM repeat"/>
    <property type="match status" value="1"/>
</dbReference>
<dbReference type="GO" id="GO:0004430">
    <property type="term" value="F:1-phosphatidylinositol 4-kinase activity"/>
    <property type="evidence" value="ECO:0007669"/>
    <property type="project" value="UniProtKB-EC"/>
</dbReference>
<dbReference type="STRING" id="299467.A0A443SFY9"/>
<feature type="domain" description="PIK helical" evidence="6">
    <location>
        <begin position="1444"/>
        <end position="1619"/>
    </location>
</feature>
<evidence type="ECO:0000256" key="3">
    <source>
        <dbReference type="ARBA" id="ARBA00022679"/>
    </source>
</evidence>
<evidence type="ECO:0000256" key="4">
    <source>
        <dbReference type="ARBA" id="ARBA00022777"/>
    </source>
</evidence>
<dbReference type="PROSITE" id="PS50290">
    <property type="entry name" value="PI3_4_KINASE_3"/>
    <property type="match status" value="1"/>
</dbReference>
<dbReference type="GO" id="GO:0048015">
    <property type="term" value="P:phosphatidylinositol-mediated signaling"/>
    <property type="evidence" value="ECO:0007669"/>
    <property type="project" value="TreeGrafter"/>
</dbReference>
<dbReference type="InterPro" id="IPR011009">
    <property type="entry name" value="Kinase-like_dom_sf"/>
</dbReference>
<feature type="domain" description="PI3K/PI4K catalytic" evidence="5">
    <location>
        <begin position="1693"/>
        <end position="1903"/>
    </location>
</feature>
<protein>
    <recommendedName>
        <fullName evidence="2">1-phosphatidylinositol 4-kinase</fullName>
        <ecNumber evidence="2">2.7.1.67</ecNumber>
    </recommendedName>
</protein>
<dbReference type="VEuPathDB" id="VectorBase:LDEU005606"/>
<dbReference type="FunFam" id="3.30.1010.10:FF:000009">
    <property type="entry name" value="Phosphatidylinositol 4-kinase, catalytic, alpha"/>
    <property type="match status" value="1"/>
</dbReference>
<dbReference type="GO" id="GO:0005886">
    <property type="term" value="C:plasma membrane"/>
    <property type="evidence" value="ECO:0007669"/>
    <property type="project" value="TreeGrafter"/>
</dbReference>
<dbReference type="CDD" id="cd05167">
    <property type="entry name" value="PI4Kc_III_alpha"/>
    <property type="match status" value="1"/>
</dbReference>
<dbReference type="Pfam" id="PF19274">
    <property type="entry name" value="PI4K_N"/>
    <property type="match status" value="3"/>
</dbReference>
<evidence type="ECO:0000313" key="7">
    <source>
        <dbReference type="EMBL" id="RWS26434.1"/>
    </source>
</evidence>
<dbReference type="Gene3D" id="1.10.1070.11">
    <property type="entry name" value="Phosphatidylinositol 3-/4-kinase, catalytic domain"/>
    <property type="match status" value="1"/>
</dbReference>
<evidence type="ECO:0000256" key="1">
    <source>
        <dbReference type="ARBA" id="ARBA00006209"/>
    </source>
</evidence>
<evidence type="ECO:0000256" key="2">
    <source>
        <dbReference type="ARBA" id="ARBA00012169"/>
    </source>
</evidence>
<dbReference type="InterPro" id="IPR042236">
    <property type="entry name" value="PI3K_accessory_sf"/>
</dbReference>
<dbReference type="FunFam" id="1.25.40.70:FF:000011">
    <property type="entry name" value="Phosphatidylinositol 4-kinase alpha"/>
    <property type="match status" value="1"/>
</dbReference>
<dbReference type="Pfam" id="PF00454">
    <property type="entry name" value="PI3_PI4_kinase"/>
    <property type="match status" value="1"/>
</dbReference>
<evidence type="ECO:0000313" key="8">
    <source>
        <dbReference type="Proteomes" id="UP000288716"/>
    </source>
</evidence>
<sequence>MKLHSTDRIPVPERFSFYFNTLLSDCATFCESYRTMILDSQIEFICNISRLIINIDRTTADSRLCKTVVPLYIGAVRAIGRCVNDVQKALFLRLFPPPPPAPLVDHSQNYSNSSAFVSSTAEKSNSGSLSKKQTLPNIHKLLPRSLSTLSSSATWSGGLTTRDSGADLLSLSSMSTSQTRGNSFQCAQTSNANYCGGVSRLFFFKFGSCYSQLMRNNEREFTNEDKSTKALRFSLNQLESVLSVAKEILSIELLQFLDDLSNELFTEQNNELYPYKSLSDVLTLVTLTLLKELVFCESDLPVLFTKEVQEFVKTWFLSGQTEFTSKQQDSSNNSGLNTLKLNIQSNAVCVDLLVWAAKDELAADSLCNRLNEKINSSHGHKLVVSHLPLLTVCLDGLGKLSQKFPSLADVSIASLRDFLINPSPILLKLHRQQCEIQTRAGKFSITVSNDSSSQTLKTNVCNTALSVYEKLCDTANHNLCIALRSGLTVDAHCIQAFIAAISNRMFQAEKSDTESNLVSKNTIVTLGKIAVNLADTPRTMEYILQFFQQRFCRPVSHLDTLIVEQLGEMIIAPNRDPHVYEDVMKMFTLITVQSSSAYNSVLLDDRKQTFRHVSLPVNNALMNVASKIEGESEQLELLGRLLELFVQLGLEGKRASEKAPAAVKVASSSAGNLGVLIPVIATLLRKLPPIVAPKPRLHKLFRDFWLYCVVMGFTSGTSLWPRDWYEGVREIASKSPLLKSREHLRSELQYNSAIRNDAVSGGELQEIRNQILNELDHSSDVTPIVNKLSFAQCTYLLSVCRLETFRVQNQIDGQSPFYTMLQYLEDNTIQKDKDGMWQCILSVSDKVFRVFLEVISVKPRNKERDMELEEYGIILLVKFNHRQKQIRRVADKYLSGLVDKFPHLLWSGKVLTTMLDILNVLGSSLNLDPNEENPELNIPHTKYSIQCTDTLEARESIVRDFAARCQGIIQEAMKWAPHTTRSVLENYLSRSDNPILGLYKHSGLALAIESIIQYSGLNAMSFSLPSSTLDRWPTCVKNCCSEIVASMNLRSYYLGEVSGMLRVGDSYKTIEKLIACLNESCEQQNVKTHIDYVYKIAAILVVSHEWDRELIHTLCWTPISLFSDETIESVISCWKWVLAARSDLELQIIQELASAWTTSIDRRLGLFAADPNQVDPLSPKEGICFAPTPPYIGAHKHWIKFLVERIEIAKYSSLDQVEIFVNMLHRSFSISVGKAEGNSRHISTAGSRFRLLTCGLSLVQGDAFPRSVSKSVLRERIYSAAIDYFCGPQMAPTQKGAELREDIIAIKYLKNAFIGDSWADVTNQSTLGTLSADLRGSTEIAHSRNTPTGWINTVPLSSNLSTISKRSSGFKGSQSTKKGNSISHELFVKDYTRKRNLILGLLAAEIEFLISWHNPMGLPENHIPGEDTIAAWKSQTFNNTERVWKDTARLAWDIAPSLAVYLAHRFKSSEVIRQEVSRLIRLNPISVSHLPEALQYLITSEVILHDSSEITHMLTWAKVVPIQALSFFSRQFPPHPITAQYSVRMLSYYPPEVILFYIPQLVQSVRYDSMGYITEFIKEASSRSQLLAHQLIWNMKTNMYRDEDSQEQDVDLYEPLEHIINCIINTLSGPAKEFYEREFDFFGKVTAISGEIRHFPKGKERKEALLKELQKVDVKLGCYLPSNTEALVLDIDRKDGIPLQSAAKAPFLARFKVRRCRTSTLECIAMNAADNHVSEGLSSELWQAAIFKVGDDVRQDMLALQIIGLFRNIFLKVGLDLFLFPYRVVATAPGCGVIECVPNAKSRDQLGRETDISLYDYFLKTYGDESSKRFQEARRNFIKSMAAYSVVGFLLQIKDRHNGNIMIDNEGHIIHIDFGFMFESSPGGNLGFEPDIKLTDEMVQVMG</sequence>
<dbReference type="Pfam" id="PF00613">
    <property type="entry name" value="PI3Ka"/>
    <property type="match status" value="1"/>
</dbReference>
<dbReference type="OrthoDB" id="10264149at2759"/>
<reference evidence="7 8" key="1">
    <citation type="journal article" date="2018" name="Gigascience">
        <title>Genomes of trombidid mites reveal novel predicted allergens and laterally-transferred genes associated with secondary metabolism.</title>
        <authorList>
            <person name="Dong X."/>
            <person name="Chaisiri K."/>
            <person name="Xia D."/>
            <person name="Armstrong S.D."/>
            <person name="Fang Y."/>
            <person name="Donnelly M.J."/>
            <person name="Kadowaki T."/>
            <person name="McGarry J.W."/>
            <person name="Darby A.C."/>
            <person name="Makepeace B.L."/>
        </authorList>
    </citation>
    <scope>NUCLEOTIDE SEQUENCE [LARGE SCALE GENOMIC DNA]</scope>
    <source>
        <strain evidence="7">UoL-UT</strain>
    </source>
</reference>
<dbReference type="Proteomes" id="UP000288716">
    <property type="component" value="Unassembled WGS sequence"/>
</dbReference>
<dbReference type="PANTHER" id="PTHR10048:SF15">
    <property type="entry name" value="PHOSPHATIDYLINOSITOL 4-KINASE ALPHA"/>
    <property type="match status" value="1"/>
</dbReference>
<accession>A0A443SFY9</accession>
<proteinExistence type="inferred from homology"/>
<dbReference type="Gene3D" id="3.30.1010.10">
    <property type="entry name" value="Phosphatidylinositol 3-kinase Catalytic Subunit, Chain A, domain 4"/>
    <property type="match status" value="1"/>
</dbReference>
<dbReference type="InterPro" id="IPR045495">
    <property type="entry name" value="PI4K_N"/>
</dbReference>
<dbReference type="SMART" id="SM00145">
    <property type="entry name" value="PI3Ka"/>
    <property type="match status" value="1"/>
</dbReference>
<dbReference type="InterPro" id="IPR001263">
    <property type="entry name" value="PI3K_accessory_dom"/>
</dbReference>
<dbReference type="SMART" id="SM00146">
    <property type="entry name" value="PI3Kc"/>
    <property type="match status" value="1"/>
</dbReference>
<name>A0A443SFY9_9ACAR</name>
<evidence type="ECO:0000259" key="6">
    <source>
        <dbReference type="PROSITE" id="PS51545"/>
    </source>
</evidence>
<dbReference type="InterPro" id="IPR000403">
    <property type="entry name" value="PI3/4_kinase_cat_dom"/>
</dbReference>
<dbReference type="EMBL" id="NCKV01002760">
    <property type="protein sequence ID" value="RWS26434.1"/>
    <property type="molecule type" value="Genomic_DNA"/>
</dbReference>
<keyword evidence="8" id="KW-1185">Reference proteome</keyword>
<dbReference type="InterPro" id="IPR016024">
    <property type="entry name" value="ARM-type_fold"/>
</dbReference>
<dbReference type="InterPro" id="IPR018936">
    <property type="entry name" value="PI3/4_kinase_CS"/>
</dbReference>
<dbReference type="GO" id="GO:0005737">
    <property type="term" value="C:cytoplasm"/>
    <property type="evidence" value="ECO:0007669"/>
    <property type="project" value="TreeGrafter"/>
</dbReference>
<feature type="non-terminal residue" evidence="7">
    <location>
        <position position="1903"/>
    </location>
</feature>
<dbReference type="PROSITE" id="PS51545">
    <property type="entry name" value="PIK_HELICAL"/>
    <property type="match status" value="1"/>
</dbReference>
<dbReference type="EC" id="2.7.1.67" evidence="2"/>
<dbReference type="PROSITE" id="PS00915">
    <property type="entry name" value="PI3_4_KINASE_1"/>
    <property type="match status" value="1"/>
</dbReference>
<dbReference type="InterPro" id="IPR015433">
    <property type="entry name" value="PI3/4_kinase"/>
</dbReference>
<gene>
    <name evidence="7" type="ORF">B4U80_05611</name>
</gene>
<evidence type="ECO:0000259" key="5">
    <source>
        <dbReference type="PROSITE" id="PS50290"/>
    </source>
</evidence>
<dbReference type="SUPFAM" id="SSF56112">
    <property type="entry name" value="Protein kinase-like (PK-like)"/>
    <property type="match status" value="1"/>
</dbReference>
<dbReference type="Gene3D" id="1.25.40.70">
    <property type="entry name" value="Phosphatidylinositol 3-kinase, accessory domain (PIK)"/>
    <property type="match status" value="1"/>
</dbReference>
<keyword evidence="4 7" id="KW-0418">Kinase</keyword>
<organism evidence="7 8">
    <name type="scientific">Leptotrombidium deliense</name>
    <dbReference type="NCBI Taxonomy" id="299467"/>
    <lineage>
        <taxon>Eukaryota</taxon>
        <taxon>Metazoa</taxon>
        <taxon>Ecdysozoa</taxon>
        <taxon>Arthropoda</taxon>
        <taxon>Chelicerata</taxon>
        <taxon>Arachnida</taxon>
        <taxon>Acari</taxon>
        <taxon>Acariformes</taxon>
        <taxon>Trombidiformes</taxon>
        <taxon>Prostigmata</taxon>
        <taxon>Anystina</taxon>
        <taxon>Parasitengona</taxon>
        <taxon>Trombiculoidea</taxon>
        <taxon>Trombiculidae</taxon>
        <taxon>Leptotrombidium</taxon>
    </lineage>
</organism>